<feature type="binding site" evidence="17">
    <location>
        <position position="338"/>
    </location>
    <ligand>
        <name>Ca(2+)</name>
        <dbReference type="ChEBI" id="CHEBI:29108"/>
        <label>5</label>
    </ligand>
</feature>
<evidence type="ECO:0000256" key="1">
    <source>
        <dbReference type="ARBA" id="ARBA00004498"/>
    </source>
</evidence>
<dbReference type="PROSITE" id="PS00546">
    <property type="entry name" value="CYSTEINE_SWITCH"/>
    <property type="match status" value="1"/>
</dbReference>
<accession>A0A8X7WY45</accession>
<feature type="binding site" evidence="17">
    <location>
        <position position="385"/>
    </location>
    <ligand>
        <name>Ca(2+)</name>
        <dbReference type="ChEBI" id="CHEBI:29108"/>
        <label>5</label>
    </ligand>
</feature>
<feature type="binding site" evidence="17">
    <location>
        <position position="125"/>
    </location>
    <ligand>
        <name>Ca(2+)</name>
        <dbReference type="ChEBI" id="CHEBI:29108"/>
        <label>1</label>
    </ligand>
</feature>
<sequence length="471" mass="54380">MSHWMLQLCLLQNVFLIWSKPVLKENSLQPDDVNYARAYLKMFYNLTEVRPGRAKRHTPELERKTKEMQSFFGLEVTGQLNPQTIKVMKMPRCGVPDVENYHFYPGKPKWRNHTITYRIAKYTPDLSPEEAERSFHMAFKIWSDAAPLKFVKIDKGEADILIDFGSRTHGDFFPFDGPRGVLAHAFEPGEDIGGDTHFDEDEIWTMGNTKPGYNLFTVAAHEFGHALGLSHSRDPTALMYPTYKYYNSGVYTLPRDDVLGIQALYGEKNARRPEVVTVPTKCEPTLSFDAVAGFGNEIAFFKNRYMWLRGTWMMYWNLIREGFINKLLKNFHSSIDAAYDIPGTGITYLFTGPKYWILEQATMKSHARSIYDFGFPTIVKQIDAAVYIKETGKTFFFTGDVYYRYDERLNKMDPGYPRSIQNDWPGIGSKVDAAFELSGYIHFFSGPKAYKYDYQQKYVLYVVKANAWLGC</sequence>
<dbReference type="InterPro" id="IPR033739">
    <property type="entry name" value="M10A_MMP"/>
</dbReference>
<dbReference type="GO" id="GO:0030574">
    <property type="term" value="P:collagen catabolic process"/>
    <property type="evidence" value="ECO:0007669"/>
    <property type="project" value="TreeGrafter"/>
</dbReference>
<organism evidence="23 24">
    <name type="scientific">Polypterus senegalus</name>
    <name type="common">Senegal bichir</name>
    <dbReference type="NCBI Taxonomy" id="55291"/>
    <lineage>
        <taxon>Eukaryota</taxon>
        <taxon>Metazoa</taxon>
        <taxon>Chordata</taxon>
        <taxon>Craniata</taxon>
        <taxon>Vertebrata</taxon>
        <taxon>Euteleostomi</taxon>
        <taxon>Actinopterygii</taxon>
        <taxon>Polypteriformes</taxon>
        <taxon>Polypteridae</taxon>
        <taxon>Polypterus</taxon>
    </lineage>
</organism>
<evidence type="ECO:0000256" key="10">
    <source>
        <dbReference type="ARBA" id="ARBA00022833"/>
    </source>
</evidence>
<comment type="cofactor">
    <cofactor evidence="17">
        <name>Ca(2+)</name>
        <dbReference type="ChEBI" id="CHEBI:29108"/>
    </cofactor>
    <text evidence="17">Can bind about 5 Ca(2+) ions per subunit.</text>
</comment>
<feature type="binding site" evidence="17">
    <location>
        <position position="199"/>
    </location>
    <ligand>
        <name>Ca(2+)</name>
        <dbReference type="ChEBI" id="CHEBI:29108"/>
        <label>3</label>
    </ligand>
</feature>
<evidence type="ECO:0000256" key="9">
    <source>
        <dbReference type="ARBA" id="ARBA00022801"/>
    </source>
</evidence>
<feature type="binding site" evidence="16">
    <location>
        <position position="225"/>
    </location>
    <ligand>
        <name>Zn(2+)</name>
        <dbReference type="ChEBI" id="CHEBI:29105"/>
        <label>2</label>
        <note>catalytic</note>
    </ligand>
</feature>
<comment type="subcellular location">
    <subcellularLocation>
        <location evidence="1">Secreted</location>
        <location evidence="1">Extracellular space</location>
        <location evidence="1">Extracellular matrix</location>
    </subcellularLocation>
</comment>
<dbReference type="Gene3D" id="3.40.390.10">
    <property type="entry name" value="Collagenase (Catalytic Domain)"/>
    <property type="match status" value="1"/>
</dbReference>
<keyword evidence="3" id="KW-0964">Secreted</keyword>
<evidence type="ECO:0000256" key="7">
    <source>
        <dbReference type="ARBA" id="ARBA00022729"/>
    </source>
</evidence>
<feature type="repeat" description="Hemopexin" evidence="20">
    <location>
        <begin position="332"/>
        <end position="377"/>
    </location>
</feature>
<evidence type="ECO:0000256" key="6">
    <source>
        <dbReference type="ARBA" id="ARBA00022723"/>
    </source>
</evidence>
<dbReference type="Pfam" id="PF00045">
    <property type="entry name" value="Hemopexin"/>
    <property type="match status" value="3"/>
</dbReference>
<dbReference type="InterPro" id="IPR024079">
    <property type="entry name" value="MetalloPept_cat_dom_sf"/>
</dbReference>
<dbReference type="EMBL" id="JAATIS010008602">
    <property type="protein sequence ID" value="KAG2457112.1"/>
    <property type="molecule type" value="Genomic_DNA"/>
</dbReference>
<feature type="domain" description="Peptidase metallopeptidase" evidence="22">
    <location>
        <begin position="106"/>
        <end position="267"/>
    </location>
</feature>
<feature type="repeat" description="Hemopexin" evidence="20">
    <location>
        <begin position="379"/>
        <end position="427"/>
    </location>
</feature>
<feature type="signal peptide" evidence="21">
    <location>
        <begin position="1"/>
        <end position="19"/>
    </location>
</feature>
<feature type="active site" evidence="15">
    <location>
        <position position="222"/>
    </location>
</feature>
<dbReference type="InterPro" id="IPR000585">
    <property type="entry name" value="Hemopexin-like_dom"/>
</dbReference>
<protein>
    <submittedName>
        <fullName evidence="23">MMP20 protein</fullName>
    </submittedName>
</protein>
<feature type="chain" id="PRO_5036444971" evidence="21">
    <location>
        <begin position="20"/>
        <end position="471"/>
    </location>
</feature>
<gene>
    <name evidence="23" type="primary">Mmp20</name>
    <name evidence="23" type="ORF">GTO96_0013207</name>
</gene>
<feature type="binding site" evidence="17">
    <location>
        <position position="197"/>
    </location>
    <ligand>
        <name>Zn(2+)</name>
        <dbReference type="ChEBI" id="CHEBI:29105"/>
        <label>1</label>
    </ligand>
</feature>
<dbReference type="SUPFAM" id="SSF55486">
    <property type="entry name" value="Metalloproteases ('zincins'), catalytic domain"/>
    <property type="match status" value="1"/>
</dbReference>
<keyword evidence="14 18" id="KW-1015">Disulfide bond</keyword>
<feature type="binding site" evidence="17">
    <location>
        <position position="239"/>
    </location>
    <ligand>
        <name>Zn(2+)</name>
        <dbReference type="ChEBI" id="CHEBI:29105"/>
        <label>2</label>
        <note>catalytic</note>
    </ligand>
</feature>
<feature type="binding site" description="in inhibited form" evidence="17">
    <location>
        <position position="93"/>
    </location>
    <ligand>
        <name>Zn(2+)</name>
        <dbReference type="ChEBI" id="CHEBI:29105"/>
        <label>2</label>
        <note>catalytic</note>
    </ligand>
</feature>
<comment type="similarity">
    <text evidence="2">Belongs to the peptidase M10A family.</text>
</comment>
<dbReference type="CDD" id="cd04278">
    <property type="entry name" value="ZnMc_MMP"/>
    <property type="match status" value="1"/>
</dbReference>
<proteinExistence type="inferred from homology"/>
<evidence type="ECO:0000256" key="17">
    <source>
        <dbReference type="PIRSR" id="PIRSR621190-2"/>
    </source>
</evidence>
<dbReference type="GO" id="GO:0008270">
    <property type="term" value="F:zinc ion binding"/>
    <property type="evidence" value="ECO:0007669"/>
    <property type="project" value="InterPro"/>
</dbReference>
<feature type="binding site" evidence="17">
    <location>
        <position position="176"/>
    </location>
    <ligand>
        <name>Ca(2+)</name>
        <dbReference type="ChEBI" id="CHEBI:29108"/>
        <label>3</label>
    </ligand>
</feature>
<evidence type="ECO:0000256" key="3">
    <source>
        <dbReference type="ARBA" id="ARBA00022525"/>
    </source>
</evidence>
<evidence type="ECO:0000256" key="12">
    <source>
        <dbReference type="ARBA" id="ARBA00023049"/>
    </source>
</evidence>
<dbReference type="AlphaFoldDB" id="A0A8X7WY45"/>
<feature type="binding site" evidence="17">
    <location>
        <position position="289"/>
    </location>
    <ligand>
        <name>Ca(2+)</name>
        <dbReference type="ChEBI" id="CHEBI:29108"/>
        <label>4</label>
    </ligand>
</feature>
<evidence type="ECO:0000256" key="14">
    <source>
        <dbReference type="ARBA" id="ARBA00023157"/>
    </source>
</evidence>
<keyword evidence="7 21" id="KW-0732">Signal</keyword>
<keyword evidence="4" id="KW-0272">Extracellular matrix</keyword>
<feature type="binding site" evidence="17">
    <location>
        <position position="171"/>
    </location>
    <ligand>
        <name>Zn(2+)</name>
        <dbReference type="ChEBI" id="CHEBI:29105"/>
        <label>1</label>
    </ligand>
</feature>
<evidence type="ECO:0000256" key="21">
    <source>
        <dbReference type="SAM" id="SignalP"/>
    </source>
</evidence>
<feature type="repeat" description="Hemopexin" evidence="20">
    <location>
        <begin position="428"/>
        <end position="471"/>
    </location>
</feature>
<feature type="binding site" evidence="17">
    <location>
        <position position="195"/>
    </location>
    <ligand>
        <name>Ca(2+)</name>
        <dbReference type="ChEBI" id="CHEBI:29108"/>
        <label>2</label>
    </ligand>
</feature>
<dbReference type="GO" id="GO:0006508">
    <property type="term" value="P:proteolysis"/>
    <property type="evidence" value="ECO:0007669"/>
    <property type="project" value="UniProtKB-KW"/>
</dbReference>
<keyword evidence="5" id="KW-0645">Protease</keyword>
<feature type="binding site" evidence="17">
    <location>
        <position position="184"/>
    </location>
    <ligand>
        <name>Zn(2+)</name>
        <dbReference type="ChEBI" id="CHEBI:29105"/>
        <label>1</label>
    </ligand>
</feature>
<dbReference type="PIRSF" id="PIRSF001191">
    <property type="entry name" value="Peptidase_M10A_matrix"/>
    <property type="match status" value="1"/>
</dbReference>
<feature type="binding site" evidence="17">
    <location>
        <position position="432"/>
    </location>
    <ligand>
        <name>Ca(2+)</name>
        <dbReference type="ChEBI" id="CHEBI:29108"/>
        <label>4</label>
    </ligand>
</feature>
<dbReference type="GO" id="GO:0005615">
    <property type="term" value="C:extracellular space"/>
    <property type="evidence" value="ECO:0007669"/>
    <property type="project" value="TreeGrafter"/>
</dbReference>
<dbReference type="GO" id="GO:0004222">
    <property type="term" value="F:metalloendopeptidase activity"/>
    <property type="evidence" value="ECO:0007669"/>
    <property type="project" value="InterPro"/>
</dbReference>
<dbReference type="FunFam" id="3.40.390.10:FF:000007">
    <property type="entry name" value="Collagenase 3"/>
    <property type="match status" value="1"/>
</dbReference>
<dbReference type="InterPro" id="IPR018487">
    <property type="entry name" value="Hemopexin-like_repeat"/>
</dbReference>
<dbReference type="SUPFAM" id="SSF50923">
    <property type="entry name" value="Hemopexin-like domain"/>
    <property type="match status" value="1"/>
</dbReference>
<feature type="short sequence motif" description="Cysteine switch" evidence="19">
    <location>
        <begin position="91"/>
        <end position="98"/>
    </location>
</feature>
<dbReference type="PRINTS" id="PR00138">
    <property type="entry name" value="MATRIXIN"/>
</dbReference>
<feature type="binding site" evidence="16">
    <location>
        <position position="231"/>
    </location>
    <ligand>
        <name>Zn(2+)</name>
        <dbReference type="ChEBI" id="CHEBI:29105"/>
        <label>2</label>
        <note>catalytic</note>
    </ligand>
</feature>
<dbReference type="Pfam" id="PF00413">
    <property type="entry name" value="Peptidase_M10"/>
    <property type="match status" value="1"/>
</dbReference>
<evidence type="ECO:0000256" key="13">
    <source>
        <dbReference type="ARBA" id="ARBA00023145"/>
    </source>
</evidence>
<comment type="caution">
    <text evidence="23">The sequence shown here is derived from an EMBL/GenBank/DDBJ whole genome shotgun (WGS) entry which is preliminary data.</text>
</comment>
<dbReference type="SMART" id="SM00120">
    <property type="entry name" value="HX"/>
    <property type="match status" value="3"/>
</dbReference>
<feature type="non-terminal residue" evidence="23">
    <location>
        <position position="471"/>
    </location>
</feature>
<dbReference type="GO" id="GO:0030198">
    <property type="term" value="P:extracellular matrix organization"/>
    <property type="evidence" value="ECO:0007669"/>
    <property type="project" value="TreeGrafter"/>
</dbReference>
<keyword evidence="6 16" id="KW-0479">Metal-binding</keyword>
<evidence type="ECO:0000256" key="8">
    <source>
        <dbReference type="ARBA" id="ARBA00022737"/>
    </source>
</evidence>
<keyword evidence="11 17" id="KW-0106">Calcium</keyword>
<dbReference type="InterPro" id="IPR021158">
    <property type="entry name" value="Pept_M10A_Zn_BS"/>
</dbReference>
<reference evidence="23 24" key="1">
    <citation type="journal article" date="2021" name="Cell">
        <title>Tracing the genetic footprints of vertebrate landing in non-teleost ray-finned fishes.</title>
        <authorList>
            <person name="Bi X."/>
            <person name="Wang K."/>
            <person name="Yang L."/>
            <person name="Pan H."/>
            <person name="Jiang H."/>
            <person name="Wei Q."/>
            <person name="Fang M."/>
            <person name="Yu H."/>
            <person name="Zhu C."/>
            <person name="Cai Y."/>
            <person name="He Y."/>
            <person name="Gan X."/>
            <person name="Zeng H."/>
            <person name="Yu D."/>
            <person name="Zhu Y."/>
            <person name="Jiang H."/>
            <person name="Qiu Q."/>
            <person name="Yang H."/>
            <person name="Zhang Y.E."/>
            <person name="Wang W."/>
            <person name="Zhu M."/>
            <person name="He S."/>
            <person name="Zhang G."/>
        </authorList>
    </citation>
    <scope>NUCLEOTIDE SEQUENCE [LARGE SCALE GENOMIC DNA]</scope>
    <source>
        <strain evidence="23">Bchr_013</strain>
    </source>
</reference>
<dbReference type="InterPro" id="IPR006026">
    <property type="entry name" value="Peptidase_Metallo"/>
</dbReference>
<feature type="binding site" evidence="17">
    <location>
        <position position="177"/>
    </location>
    <ligand>
        <name>Ca(2+)</name>
        <dbReference type="ChEBI" id="CHEBI:29108"/>
        <label>3</label>
    </ligand>
</feature>
<evidence type="ECO:0000256" key="16">
    <source>
        <dbReference type="PIRSR" id="PIRSR001191-2"/>
    </source>
</evidence>
<dbReference type="Gene3D" id="2.110.10.10">
    <property type="entry name" value="Hemopexin-like domain"/>
    <property type="match status" value="1"/>
</dbReference>
<feature type="disulfide bond" evidence="18">
    <location>
        <begin position="282"/>
        <end position="471"/>
    </location>
</feature>
<dbReference type="PROSITE" id="PS51642">
    <property type="entry name" value="HEMOPEXIN_2"/>
    <property type="match status" value="3"/>
</dbReference>
<evidence type="ECO:0000256" key="5">
    <source>
        <dbReference type="ARBA" id="ARBA00022670"/>
    </source>
</evidence>
<dbReference type="PANTHER" id="PTHR10201:SF297">
    <property type="entry name" value="MATRIX METALLOPROTEINASE-20"/>
    <property type="match status" value="1"/>
</dbReference>
<dbReference type="InterPro" id="IPR036375">
    <property type="entry name" value="Hemopexin-like_dom_sf"/>
</dbReference>
<comment type="cofactor">
    <cofactor evidence="17">
        <name>Zn(2+)</name>
        <dbReference type="ChEBI" id="CHEBI:29105"/>
    </cofactor>
    <text evidence="17">Binds 2 Zn(2+) ions per subunit.</text>
</comment>
<feature type="binding site" evidence="17">
    <location>
        <position position="202"/>
    </location>
    <ligand>
        <name>Ca(2+)</name>
        <dbReference type="ChEBI" id="CHEBI:29108"/>
        <label>1</label>
    </ligand>
</feature>
<evidence type="ECO:0000256" key="4">
    <source>
        <dbReference type="ARBA" id="ARBA00022530"/>
    </source>
</evidence>
<name>A0A8X7WY45_POLSE</name>
<evidence type="ECO:0000256" key="2">
    <source>
        <dbReference type="ARBA" id="ARBA00010370"/>
    </source>
</evidence>
<feature type="binding site" evidence="17">
    <location>
        <position position="202"/>
    </location>
    <ligand>
        <name>Ca(2+)</name>
        <dbReference type="ChEBI" id="CHEBI:29108"/>
        <label>3</label>
    </ligand>
</feature>
<dbReference type="Proteomes" id="UP000886611">
    <property type="component" value="Unassembled WGS sequence"/>
</dbReference>
<keyword evidence="24" id="KW-1185">Reference proteome</keyword>
<keyword evidence="12" id="KW-0482">Metalloprotease</keyword>
<dbReference type="InterPro" id="IPR002477">
    <property type="entry name" value="Peptidoglycan-bd-like"/>
</dbReference>
<dbReference type="InterPro" id="IPR021190">
    <property type="entry name" value="Pept_M10A"/>
</dbReference>
<dbReference type="SMART" id="SM00235">
    <property type="entry name" value="ZnMc"/>
    <property type="match status" value="1"/>
</dbReference>
<dbReference type="SUPFAM" id="SSF47090">
    <property type="entry name" value="PGBD-like"/>
    <property type="match status" value="1"/>
</dbReference>
<feature type="binding site" evidence="17">
    <location>
        <position position="336"/>
    </location>
    <ligand>
        <name>Ca(2+)</name>
        <dbReference type="ChEBI" id="CHEBI:29108"/>
        <label>4</label>
    </ligand>
</feature>
<evidence type="ECO:0000313" key="24">
    <source>
        <dbReference type="Proteomes" id="UP000886611"/>
    </source>
</evidence>
<evidence type="ECO:0000256" key="11">
    <source>
        <dbReference type="ARBA" id="ARBA00022837"/>
    </source>
</evidence>
<dbReference type="GO" id="GO:0031012">
    <property type="term" value="C:extracellular matrix"/>
    <property type="evidence" value="ECO:0007669"/>
    <property type="project" value="InterPro"/>
</dbReference>
<feature type="binding site" evidence="17">
    <location>
        <position position="169"/>
    </location>
    <ligand>
        <name>Zn(2+)</name>
        <dbReference type="ChEBI" id="CHEBI:29105"/>
        <label>1</label>
    </ligand>
</feature>
<evidence type="ECO:0000313" key="23">
    <source>
        <dbReference type="EMBL" id="KAG2457112.1"/>
    </source>
</evidence>
<dbReference type="Pfam" id="PF01471">
    <property type="entry name" value="PG_binding_1"/>
    <property type="match status" value="1"/>
</dbReference>
<keyword evidence="10 16" id="KW-0862">Zinc</keyword>
<keyword evidence="13" id="KW-0865">Zymogen</keyword>
<feature type="binding site" evidence="17">
    <location>
        <position position="193"/>
    </location>
    <ligand>
        <name>Ca(2+)</name>
        <dbReference type="ChEBI" id="CHEBI:29108"/>
        <label>2</label>
    </ligand>
</feature>
<feature type="non-terminal residue" evidence="23">
    <location>
        <position position="1"/>
    </location>
</feature>
<dbReference type="PANTHER" id="PTHR10201">
    <property type="entry name" value="MATRIX METALLOPROTEINASE"/>
    <property type="match status" value="1"/>
</dbReference>
<dbReference type="InterPro" id="IPR036365">
    <property type="entry name" value="PGBD-like_sf"/>
</dbReference>
<dbReference type="CDD" id="cd00094">
    <property type="entry name" value="HX"/>
    <property type="match status" value="1"/>
</dbReference>
<evidence type="ECO:0000256" key="18">
    <source>
        <dbReference type="PIRSR" id="PIRSR621190-3"/>
    </source>
</evidence>
<evidence type="ECO:0000256" key="15">
    <source>
        <dbReference type="PIRSR" id="PIRSR001191-1"/>
    </source>
</evidence>
<dbReference type="FunFam" id="2.110.10.10:FF:000002">
    <property type="entry name" value="Matrix metallopeptidase 3"/>
    <property type="match status" value="1"/>
</dbReference>
<evidence type="ECO:0000259" key="22">
    <source>
        <dbReference type="SMART" id="SM00235"/>
    </source>
</evidence>
<keyword evidence="9" id="KW-0378">Hydrolase</keyword>
<evidence type="ECO:0000256" key="20">
    <source>
        <dbReference type="PROSITE-ProRule" id="PRU01011"/>
    </source>
</evidence>
<feature type="binding site" evidence="17">
    <location>
        <position position="159"/>
    </location>
    <ligand>
        <name>Ca(2+)</name>
        <dbReference type="ChEBI" id="CHEBI:29108"/>
        <label>2</label>
    </ligand>
</feature>
<dbReference type="InterPro" id="IPR001818">
    <property type="entry name" value="Pept_M10_metallopeptidase"/>
</dbReference>
<keyword evidence="8" id="KW-0677">Repeat</keyword>
<feature type="binding site" evidence="16">
    <location>
        <position position="221"/>
    </location>
    <ligand>
        <name>Zn(2+)</name>
        <dbReference type="ChEBI" id="CHEBI:29105"/>
        <label>2</label>
        <note>catalytic</note>
    </ligand>
</feature>
<evidence type="ECO:0000256" key="19">
    <source>
        <dbReference type="PIRSR" id="PIRSR621190-5"/>
    </source>
</evidence>